<reference evidence="3" key="1">
    <citation type="submission" date="2021-01" db="EMBL/GenBank/DDBJ databases">
        <title>Whole genome shotgun sequence of Virgisporangium ochraceum NBRC 16418.</title>
        <authorList>
            <person name="Komaki H."/>
            <person name="Tamura T."/>
        </authorList>
    </citation>
    <scope>NUCLEOTIDE SEQUENCE</scope>
    <source>
        <strain evidence="3">NBRC 16418</strain>
    </source>
</reference>
<keyword evidence="2" id="KW-1133">Transmembrane helix</keyword>
<sequence>MTGGRATPWAGPPAVQWPSDPVPTGPGAPSGVLPALPVPAPGPAAPAPVGGSRPAVPAPAGGSRPAGRTAPVVSPVPVGPGAPVDRAAPVAPEPPTMPVEPVMYPPVDRSAPLPPAPIDHRALSRPQRPPRPVTAPPPVVVPAPTVAPAGPAAVAPAGVAAPGLPEPVTAVPVPVTAVPVTAVPVTAVTFPVPAHPGPGFPLPAYPVPASPAPVHAPPPHPVPARAMPVHAVPAHAVPAHAVPAHAVPAHAVPAHAVPARTMPAHTVPAHPVPAHVVPVRAMPVHAMPARTGPAHPVPAHPVPAHARSAPAGPARVVVPTSITRSQVPAGSGHPGLYQTGGHPTVPPARRGVDEPYARGRPPIGVLLLGLLIGLLVFGSTGYLVGSTAGGSTVDGSGETQEEANRRRIGPVLAPLAEGWVPWLGACLSNREAGGPAPYPGELSRVACAVDTTVDVFFVRFASAADRDAARAVKQSENAASATLAAGAAPVVAQRAGTSGRTTGAYIEFANQRDGRTYGGIWWEDSGTTGAAYIEKVWTEGDGGWRPLRDLWQRYT</sequence>
<proteinExistence type="predicted"/>
<evidence type="ECO:0000313" key="3">
    <source>
        <dbReference type="EMBL" id="GIJ68195.1"/>
    </source>
</evidence>
<keyword evidence="4" id="KW-1185">Reference proteome</keyword>
<feature type="region of interest" description="Disordered" evidence="1">
    <location>
        <begin position="1"/>
        <end position="94"/>
    </location>
</feature>
<feature type="region of interest" description="Disordered" evidence="1">
    <location>
        <begin position="325"/>
        <end position="345"/>
    </location>
</feature>
<dbReference type="Proteomes" id="UP000635606">
    <property type="component" value="Unassembled WGS sequence"/>
</dbReference>
<accession>A0A8J3ZVF7</accession>
<keyword evidence="2" id="KW-0812">Transmembrane</keyword>
<protein>
    <submittedName>
        <fullName evidence="3">Uncharacterized protein</fullName>
    </submittedName>
</protein>
<feature type="transmembrane region" description="Helical" evidence="2">
    <location>
        <begin position="363"/>
        <end position="384"/>
    </location>
</feature>
<feature type="compositionally biased region" description="Low complexity" evidence="1">
    <location>
        <begin position="47"/>
        <end position="90"/>
    </location>
</feature>
<evidence type="ECO:0000256" key="2">
    <source>
        <dbReference type="SAM" id="Phobius"/>
    </source>
</evidence>
<keyword evidence="2" id="KW-0472">Membrane</keyword>
<comment type="caution">
    <text evidence="3">The sequence shown here is derived from an EMBL/GenBank/DDBJ whole genome shotgun (WGS) entry which is preliminary data.</text>
</comment>
<gene>
    <name evidence="3" type="ORF">Voc01_031120</name>
</gene>
<organism evidence="3 4">
    <name type="scientific">Virgisporangium ochraceum</name>
    <dbReference type="NCBI Taxonomy" id="65505"/>
    <lineage>
        <taxon>Bacteria</taxon>
        <taxon>Bacillati</taxon>
        <taxon>Actinomycetota</taxon>
        <taxon>Actinomycetes</taxon>
        <taxon>Micromonosporales</taxon>
        <taxon>Micromonosporaceae</taxon>
        <taxon>Virgisporangium</taxon>
    </lineage>
</organism>
<feature type="region of interest" description="Disordered" evidence="1">
    <location>
        <begin position="110"/>
        <end position="134"/>
    </location>
</feature>
<name>A0A8J3ZVF7_9ACTN</name>
<dbReference type="AlphaFoldDB" id="A0A8J3ZVF7"/>
<dbReference type="PRINTS" id="PR01217">
    <property type="entry name" value="PRICHEXTENSN"/>
</dbReference>
<dbReference type="EMBL" id="BOPH01000038">
    <property type="protein sequence ID" value="GIJ68195.1"/>
    <property type="molecule type" value="Genomic_DNA"/>
</dbReference>
<evidence type="ECO:0000313" key="4">
    <source>
        <dbReference type="Proteomes" id="UP000635606"/>
    </source>
</evidence>
<feature type="compositionally biased region" description="Pro residues" evidence="1">
    <location>
        <begin position="36"/>
        <end position="46"/>
    </location>
</feature>
<evidence type="ECO:0000256" key="1">
    <source>
        <dbReference type="SAM" id="MobiDB-lite"/>
    </source>
</evidence>